<accession>A0A261ESQ9</accession>
<evidence type="ECO:0000313" key="1">
    <source>
        <dbReference type="EMBL" id="OZG49894.1"/>
    </source>
</evidence>
<keyword evidence="2" id="KW-1185">Reference proteome</keyword>
<reference evidence="1 2" key="1">
    <citation type="journal article" date="2017" name="BMC Genomics">
        <title>Comparative genomic and phylogenomic analyses of the Bifidobacteriaceae family.</title>
        <authorList>
            <person name="Lugli G.A."/>
            <person name="Milani C."/>
            <person name="Turroni F."/>
            <person name="Duranti S."/>
            <person name="Mancabelli L."/>
            <person name="Mangifesta M."/>
            <person name="Ferrario C."/>
            <person name="Modesto M."/>
            <person name="Mattarelli P."/>
            <person name="Jiri K."/>
            <person name="van Sinderen D."/>
            <person name="Ventura M."/>
        </authorList>
    </citation>
    <scope>NUCLEOTIDE SEQUENCE [LARGE SCALE GENOMIC DNA]</scope>
    <source>
        <strain evidence="1 2">DSM 22924</strain>
    </source>
</reference>
<evidence type="ECO:0000313" key="2">
    <source>
        <dbReference type="Proteomes" id="UP000216004"/>
    </source>
</evidence>
<protein>
    <submittedName>
        <fullName evidence="1">Uncharacterized protein</fullName>
    </submittedName>
</protein>
<dbReference type="RefSeq" id="WP_094722454.1">
    <property type="nucleotide sequence ID" value="NZ_MWWS01000004.1"/>
</dbReference>
<name>A0A261ESQ9_9BIFI</name>
<sequence length="128" mass="14591">MTQQMNISDKVFVVMAGDDPEDTQLVRAESANKARSMCDGMSMVEYRYLRAKRVPWLDDFVDLGSPDVIMACLRHEWFVDNHGFIPEYSDNELIDADVIAAEGESGYRRYAQLIGATYPDRYKPEEAA</sequence>
<proteinExistence type="predicted"/>
<gene>
    <name evidence="1" type="ORF">BOCO_0411</name>
</gene>
<dbReference type="AlphaFoldDB" id="A0A261ESQ9"/>
<dbReference type="EMBL" id="MWWS01000004">
    <property type="protein sequence ID" value="OZG49894.1"/>
    <property type="molecule type" value="Genomic_DNA"/>
</dbReference>
<comment type="caution">
    <text evidence="1">The sequence shown here is derived from an EMBL/GenBank/DDBJ whole genome shotgun (WGS) entry which is preliminary data.</text>
</comment>
<dbReference type="Proteomes" id="UP000216004">
    <property type="component" value="Unassembled WGS sequence"/>
</dbReference>
<dbReference type="OrthoDB" id="3806873at2"/>
<organism evidence="1 2">
    <name type="scientific">Bombiscardovia coagulans</name>
    <dbReference type="NCBI Taxonomy" id="686666"/>
    <lineage>
        <taxon>Bacteria</taxon>
        <taxon>Bacillati</taxon>
        <taxon>Actinomycetota</taxon>
        <taxon>Actinomycetes</taxon>
        <taxon>Bifidobacteriales</taxon>
        <taxon>Bifidobacteriaceae</taxon>
        <taxon>Bombiscardovia</taxon>
    </lineage>
</organism>